<dbReference type="InterPro" id="IPR047794">
    <property type="entry name" value="C45_proenzyme-like"/>
</dbReference>
<feature type="signal peptide" evidence="1">
    <location>
        <begin position="1"/>
        <end position="33"/>
    </location>
</feature>
<dbReference type="AlphaFoldDB" id="D6SPR0"/>
<feature type="chain" id="PRO_5003087911" description="Peptidase C45 acyl-coenzyme A:6-aminopenicillanic acid acyl-transferase" evidence="1">
    <location>
        <begin position="34"/>
        <end position="419"/>
    </location>
</feature>
<dbReference type="Proteomes" id="UP000005496">
    <property type="component" value="Unassembled WGS sequence"/>
</dbReference>
<organism evidence="2 3">
    <name type="scientific">Desulfonatronospira thiodismutans ASO3-1</name>
    <dbReference type="NCBI Taxonomy" id="555779"/>
    <lineage>
        <taxon>Bacteria</taxon>
        <taxon>Pseudomonadati</taxon>
        <taxon>Thermodesulfobacteriota</taxon>
        <taxon>Desulfovibrionia</taxon>
        <taxon>Desulfovibrionales</taxon>
        <taxon>Desulfonatronovibrionaceae</taxon>
        <taxon>Desulfonatronospira</taxon>
    </lineage>
</organism>
<name>D6SPR0_9BACT</name>
<comment type="caution">
    <text evidence="2">The sequence shown here is derived from an EMBL/GenBank/DDBJ whole genome shotgun (WGS) entry which is preliminary data.</text>
</comment>
<dbReference type="OrthoDB" id="8617387at2"/>
<reference evidence="2" key="1">
    <citation type="submission" date="2010-05" db="EMBL/GenBank/DDBJ databases">
        <title>The draft genome of Desulfonatronospira thiodismutans ASO3-1.</title>
        <authorList>
            <consortium name="US DOE Joint Genome Institute (JGI-PGF)"/>
            <person name="Lucas S."/>
            <person name="Copeland A."/>
            <person name="Lapidus A."/>
            <person name="Cheng J.-F."/>
            <person name="Bruce D."/>
            <person name="Goodwin L."/>
            <person name="Pitluck S."/>
            <person name="Chertkov O."/>
            <person name="Brettin T."/>
            <person name="Detter J.C."/>
            <person name="Han C."/>
            <person name="Land M.L."/>
            <person name="Hauser L."/>
            <person name="Kyrpides N."/>
            <person name="Mikhailova N."/>
            <person name="Muyzer G."/>
            <person name="Woyke T."/>
        </authorList>
    </citation>
    <scope>NUCLEOTIDE SEQUENCE [LARGE SCALE GENOMIC DNA]</scope>
    <source>
        <strain evidence="2">ASO3-1</strain>
    </source>
</reference>
<dbReference type="PANTHER" id="PTHR35190:SF2">
    <property type="entry name" value="PROTEIN DCD1B"/>
    <property type="match status" value="1"/>
</dbReference>
<dbReference type="InterPro" id="IPR047803">
    <property type="entry name" value="DCD1A/B-like"/>
</dbReference>
<gene>
    <name evidence="2" type="ORF">Dthio_PD2109</name>
</gene>
<accession>D6SPR0</accession>
<proteinExistence type="predicted"/>
<keyword evidence="3" id="KW-1185">Reference proteome</keyword>
<keyword evidence="1" id="KW-0732">Signal</keyword>
<dbReference type="EMBL" id="ACJN02000002">
    <property type="protein sequence ID" value="EFI34736.1"/>
    <property type="molecule type" value="Genomic_DNA"/>
</dbReference>
<dbReference type="RefSeq" id="WP_008870054.1">
    <property type="nucleotide sequence ID" value="NZ_ACJN02000002.1"/>
</dbReference>
<evidence type="ECO:0000256" key="1">
    <source>
        <dbReference type="SAM" id="SignalP"/>
    </source>
</evidence>
<dbReference type="Gene3D" id="3.60.60.10">
    <property type="entry name" value="Penicillin V Acylase, Chain A"/>
    <property type="match status" value="1"/>
</dbReference>
<sequence>MRSNVFFRPGKVITLLVAVSVVCMLCASSWALAGSNGSQPADVTGESVDEFEGGERYQAGEINILHLSGSYREMGRQYGRLLSKPMQDLYQSAIVEYFKKEKGLSSEDMLLAARGLYEFYPRRFKDIMEGMAETSGLSLEEHILLNALELYGTMSGCSAIFAWDDYTPGGQLIAGRNYDWFDSYTDFAESLTVTVFNPDSGVPATIVTFAGVIYATTGMNAKGLFLELNNALPSGGGLTYTNRVHAISNLMAFLFDYESMEQLDAAMNTTRSNFSYIINTADSRGAYSYEWPPFDLLRRSGDEPGLLVSTNHFVDPSWGLMQQEGTGFRSVERRDNLLEQARKYKGNIDLGKMKDMLDTPLEKGGPTWPDQGDIRTVYQVVAVPESLALWVKVPGFQDWIGIDLKSLFHEQGSEVRGSG</sequence>
<dbReference type="eggNOG" id="COG3049">
    <property type="taxonomic scope" value="Bacteria"/>
</dbReference>
<evidence type="ECO:0000313" key="2">
    <source>
        <dbReference type="EMBL" id="EFI34736.1"/>
    </source>
</evidence>
<evidence type="ECO:0000313" key="3">
    <source>
        <dbReference type="Proteomes" id="UP000005496"/>
    </source>
</evidence>
<dbReference type="NCBIfam" id="NF040521">
    <property type="entry name" value="C45_proenzyme"/>
    <property type="match status" value="1"/>
</dbReference>
<protein>
    <recommendedName>
        <fullName evidence="4">Peptidase C45 acyl-coenzyme A:6-aminopenicillanic acid acyl-transferase</fullName>
    </recommendedName>
</protein>
<dbReference type="PANTHER" id="PTHR35190">
    <property type="entry name" value="PROTEIN DCD1B"/>
    <property type="match status" value="1"/>
</dbReference>
<evidence type="ECO:0008006" key="4">
    <source>
        <dbReference type="Google" id="ProtNLM"/>
    </source>
</evidence>